<reference evidence="1 2" key="1">
    <citation type="submission" date="2019-05" db="EMBL/GenBank/DDBJ databases">
        <title>Mikania micrantha, genome provides insights into the molecular mechanism of rapid growth.</title>
        <authorList>
            <person name="Liu B."/>
        </authorList>
    </citation>
    <scope>NUCLEOTIDE SEQUENCE [LARGE SCALE GENOMIC DNA]</scope>
    <source>
        <strain evidence="1">NLD-2019</strain>
        <tissue evidence="1">Leaf</tissue>
    </source>
</reference>
<name>A0A5N6PRD5_9ASTR</name>
<dbReference type="Proteomes" id="UP000326396">
    <property type="component" value="Linkage Group LG11"/>
</dbReference>
<proteinExistence type="predicted"/>
<comment type="caution">
    <text evidence="1">The sequence shown here is derived from an EMBL/GenBank/DDBJ whole genome shotgun (WGS) entry which is preliminary data.</text>
</comment>
<sequence>MSDWDDDVPRFGTIGSDRGELGLALVCTREGALVVCTEVGSMVVWGSVVCIEEGSAVVWGSMDILGSLFVFGAVCTKDCVLLYHGSCLNGINRYGSNMYNGFRFGLSSCARAVDFHLR</sequence>
<accession>A0A5N6PRD5</accession>
<protein>
    <submittedName>
        <fullName evidence="1">Uncharacterized protein</fullName>
    </submittedName>
</protein>
<organism evidence="1 2">
    <name type="scientific">Mikania micrantha</name>
    <name type="common">bitter vine</name>
    <dbReference type="NCBI Taxonomy" id="192012"/>
    <lineage>
        <taxon>Eukaryota</taxon>
        <taxon>Viridiplantae</taxon>
        <taxon>Streptophyta</taxon>
        <taxon>Embryophyta</taxon>
        <taxon>Tracheophyta</taxon>
        <taxon>Spermatophyta</taxon>
        <taxon>Magnoliopsida</taxon>
        <taxon>eudicotyledons</taxon>
        <taxon>Gunneridae</taxon>
        <taxon>Pentapetalae</taxon>
        <taxon>asterids</taxon>
        <taxon>campanulids</taxon>
        <taxon>Asterales</taxon>
        <taxon>Asteraceae</taxon>
        <taxon>Asteroideae</taxon>
        <taxon>Heliantheae alliance</taxon>
        <taxon>Eupatorieae</taxon>
        <taxon>Mikania</taxon>
    </lineage>
</organism>
<gene>
    <name evidence="1" type="ORF">E3N88_06922</name>
</gene>
<keyword evidence="2" id="KW-1185">Reference proteome</keyword>
<evidence type="ECO:0000313" key="1">
    <source>
        <dbReference type="EMBL" id="KAD6796026.1"/>
    </source>
</evidence>
<dbReference type="EMBL" id="SZYD01000003">
    <property type="protein sequence ID" value="KAD6796026.1"/>
    <property type="molecule type" value="Genomic_DNA"/>
</dbReference>
<dbReference type="AlphaFoldDB" id="A0A5N6PRD5"/>
<evidence type="ECO:0000313" key="2">
    <source>
        <dbReference type="Proteomes" id="UP000326396"/>
    </source>
</evidence>